<gene>
    <name evidence="7" type="ORF">HNP65_000564</name>
</gene>
<evidence type="ECO:0000313" key="8">
    <source>
        <dbReference type="Proteomes" id="UP000555828"/>
    </source>
</evidence>
<dbReference type="InterPro" id="IPR036764">
    <property type="entry name" value="Peptidase_Prp_sf"/>
</dbReference>
<evidence type="ECO:0000256" key="2">
    <source>
        <dbReference type="ARBA" id="ARBA00022670"/>
    </source>
</evidence>
<evidence type="ECO:0000256" key="4">
    <source>
        <dbReference type="ARBA" id="ARBA00022807"/>
    </source>
</evidence>
<evidence type="ECO:0000313" key="7">
    <source>
        <dbReference type="EMBL" id="MBB6062142.1"/>
    </source>
</evidence>
<reference evidence="7 8" key="1">
    <citation type="submission" date="2020-08" db="EMBL/GenBank/DDBJ databases">
        <title>Genomic Encyclopedia of Type Strains, Phase IV (KMG-IV): sequencing the most valuable type-strain genomes for metagenomic binning, comparative biology and taxonomic classification.</title>
        <authorList>
            <person name="Goeker M."/>
        </authorList>
    </citation>
    <scope>NUCLEOTIDE SEQUENCE [LARGE SCALE GENOMIC DNA]</scope>
    <source>
        <strain evidence="7 8">DSM 13481</strain>
    </source>
</reference>
<comment type="caution">
    <text evidence="7">The sequence shown here is derived from an EMBL/GenBank/DDBJ whole genome shotgun (WGS) entry which is preliminary data.</text>
</comment>
<protein>
    <recommendedName>
        <fullName evidence="6">Ribosomal processing cysteine protease Prp</fullName>
    </recommendedName>
</protein>
<keyword evidence="3" id="KW-0378">Hydrolase</keyword>
<keyword evidence="2" id="KW-0645">Protease</keyword>
<dbReference type="CDD" id="cd16332">
    <property type="entry name" value="Prp-like"/>
    <property type="match status" value="1"/>
</dbReference>
<comment type="similarity">
    <text evidence="5">Belongs to the Prp family.</text>
</comment>
<dbReference type="PANTHER" id="PTHR39178">
    <property type="entry name" value="HYPOTHETICAL RIBOSOME-ASSOCIATED PROTEIN"/>
    <property type="match status" value="1"/>
</dbReference>
<dbReference type="InterPro" id="IPR007422">
    <property type="entry name" value="Peptidase_Prp"/>
</dbReference>
<dbReference type="PANTHER" id="PTHR39178:SF1">
    <property type="entry name" value="RIBOSOMAL-PROCESSING CYSTEINE PROTEASE PRP"/>
    <property type="match status" value="1"/>
</dbReference>
<organism evidence="7 8">
    <name type="scientific">Thermosipho japonicus</name>
    <dbReference type="NCBI Taxonomy" id="90323"/>
    <lineage>
        <taxon>Bacteria</taxon>
        <taxon>Thermotogati</taxon>
        <taxon>Thermotogota</taxon>
        <taxon>Thermotogae</taxon>
        <taxon>Thermotogales</taxon>
        <taxon>Fervidobacteriaceae</taxon>
        <taxon>Thermosipho</taxon>
    </lineage>
</organism>
<keyword evidence="8" id="KW-1185">Reference proteome</keyword>
<dbReference type="AlphaFoldDB" id="A0A841GEZ7"/>
<keyword evidence="4" id="KW-0788">Thiol protease</keyword>
<name>A0A841GEZ7_9BACT</name>
<dbReference type="Gene3D" id="3.30.70.1490">
    <property type="entry name" value="Cysteine protease Prp"/>
    <property type="match status" value="1"/>
</dbReference>
<dbReference type="EMBL" id="JACHEX010000001">
    <property type="protein sequence ID" value="MBB6062142.1"/>
    <property type="molecule type" value="Genomic_DNA"/>
</dbReference>
<keyword evidence="1" id="KW-0690">Ribosome biogenesis</keyword>
<evidence type="ECO:0000256" key="6">
    <source>
        <dbReference type="ARBA" id="ARBA00044538"/>
    </source>
</evidence>
<proteinExistence type="inferred from homology"/>
<dbReference type="GO" id="GO:0006508">
    <property type="term" value="P:proteolysis"/>
    <property type="evidence" value="ECO:0007669"/>
    <property type="project" value="UniProtKB-KW"/>
</dbReference>
<dbReference type="GO" id="GO:0042254">
    <property type="term" value="P:ribosome biogenesis"/>
    <property type="evidence" value="ECO:0007669"/>
    <property type="project" value="UniProtKB-KW"/>
</dbReference>
<evidence type="ECO:0000256" key="5">
    <source>
        <dbReference type="ARBA" id="ARBA00044503"/>
    </source>
</evidence>
<dbReference type="GO" id="GO:0008234">
    <property type="term" value="F:cysteine-type peptidase activity"/>
    <property type="evidence" value="ECO:0007669"/>
    <property type="project" value="UniProtKB-KW"/>
</dbReference>
<dbReference type="Proteomes" id="UP000555828">
    <property type="component" value="Unassembled WGS sequence"/>
</dbReference>
<sequence>MITCKFFKENGFFEKFLITGHSMYAQKGKDIVCAAVSVIAQHTARYLLKNGASVKIKDGYLDVKNISHDNTSQIFVNELIDTLKDLEEQYPKYLKLEVSNDEN</sequence>
<accession>A0A841GEZ7</accession>
<dbReference type="Pfam" id="PF04327">
    <property type="entry name" value="Peptidase_Prp"/>
    <property type="match status" value="1"/>
</dbReference>
<dbReference type="SUPFAM" id="SSF118010">
    <property type="entry name" value="TM1457-like"/>
    <property type="match status" value="1"/>
</dbReference>
<dbReference type="RefSeq" id="WP_184618858.1">
    <property type="nucleotide sequence ID" value="NZ_JACHEX010000001.1"/>
</dbReference>
<evidence type="ECO:0000256" key="3">
    <source>
        <dbReference type="ARBA" id="ARBA00022801"/>
    </source>
</evidence>
<evidence type="ECO:0000256" key="1">
    <source>
        <dbReference type="ARBA" id="ARBA00022517"/>
    </source>
</evidence>